<dbReference type="GO" id="GO:0008076">
    <property type="term" value="C:voltage-gated potassium channel complex"/>
    <property type="evidence" value="ECO:0007669"/>
    <property type="project" value="TreeGrafter"/>
</dbReference>
<evidence type="ECO:0000256" key="6">
    <source>
        <dbReference type="ARBA" id="ARBA00022989"/>
    </source>
</evidence>
<evidence type="ECO:0000256" key="9">
    <source>
        <dbReference type="ARBA" id="ARBA00023157"/>
    </source>
</evidence>
<evidence type="ECO:0000256" key="1">
    <source>
        <dbReference type="ARBA" id="ARBA00004162"/>
    </source>
</evidence>
<protein>
    <recommendedName>
        <fullName evidence="13">LRRNT domain-containing protein</fullName>
    </recommendedName>
</protein>
<sequence>MEECPVGCDCRNTRNIKCTNQTFIQEFPARMVIEELIITDSNIPIVSLSSFFRFADLLSLSLTNCNISYLRSADVWDMDILIRLDISSNNLTYIVSGTFMKCPDLLEINLENNPLVELKSLSPVLISDSLMYLSMKNCQLTKFSKLSFSKLPNLVYLDLSDNKIISLGGVPIRNILRKLVMLSLGNNNNWNCRSLVLQLKNCSSIQPSMRCVDDDGNGAIHKCKSKHQIDVNYVGIKRRYSFKWYDFLKKIGEILF</sequence>
<name>A0AAD7Z9H4_DIPPU</name>
<dbReference type="PROSITE" id="PS51450">
    <property type="entry name" value="LRR"/>
    <property type="match status" value="1"/>
</dbReference>
<keyword evidence="8" id="KW-0472">Membrane</keyword>
<evidence type="ECO:0000313" key="11">
    <source>
        <dbReference type="EMBL" id="KAJ9576381.1"/>
    </source>
</evidence>
<evidence type="ECO:0000256" key="8">
    <source>
        <dbReference type="ARBA" id="ARBA00023136"/>
    </source>
</evidence>
<dbReference type="InterPro" id="IPR051432">
    <property type="entry name" value="KCNMA1_auxiliary"/>
</dbReference>
<keyword evidence="4" id="KW-0812">Transmembrane</keyword>
<dbReference type="SUPFAM" id="SSF52058">
    <property type="entry name" value="L domain-like"/>
    <property type="match status" value="1"/>
</dbReference>
<evidence type="ECO:0000256" key="4">
    <source>
        <dbReference type="ARBA" id="ARBA00022692"/>
    </source>
</evidence>
<organism evidence="11 12">
    <name type="scientific">Diploptera punctata</name>
    <name type="common">Pacific beetle cockroach</name>
    <dbReference type="NCBI Taxonomy" id="6984"/>
    <lineage>
        <taxon>Eukaryota</taxon>
        <taxon>Metazoa</taxon>
        <taxon>Ecdysozoa</taxon>
        <taxon>Arthropoda</taxon>
        <taxon>Hexapoda</taxon>
        <taxon>Insecta</taxon>
        <taxon>Pterygota</taxon>
        <taxon>Neoptera</taxon>
        <taxon>Polyneoptera</taxon>
        <taxon>Dictyoptera</taxon>
        <taxon>Blattodea</taxon>
        <taxon>Blaberoidea</taxon>
        <taxon>Blaberidae</taxon>
        <taxon>Diplopterinae</taxon>
        <taxon>Diploptera</taxon>
    </lineage>
</organism>
<dbReference type="PANTHER" id="PTHR46473">
    <property type="entry name" value="GH08155P"/>
    <property type="match status" value="1"/>
</dbReference>
<evidence type="ECO:0000256" key="2">
    <source>
        <dbReference type="ARBA" id="ARBA00022448"/>
    </source>
</evidence>
<keyword evidence="2" id="KW-0813">Transport</keyword>
<reference evidence="11" key="2">
    <citation type="submission" date="2023-05" db="EMBL/GenBank/DDBJ databases">
        <authorList>
            <person name="Fouks B."/>
        </authorList>
    </citation>
    <scope>NUCLEOTIDE SEQUENCE</scope>
    <source>
        <strain evidence="11">Stay&amp;Tobe</strain>
        <tissue evidence="11">Testes</tissue>
    </source>
</reference>
<dbReference type="GO" id="GO:0099104">
    <property type="term" value="F:potassium channel activator activity"/>
    <property type="evidence" value="ECO:0007669"/>
    <property type="project" value="TreeGrafter"/>
</dbReference>
<dbReference type="GO" id="GO:0044325">
    <property type="term" value="F:transmembrane transporter binding"/>
    <property type="evidence" value="ECO:0007669"/>
    <property type="project" value="TreeGrafter"/>
</dbReference>
<keyword evidence="9" id="KW-1015">Disulfide bond</keyword>
<dbReference type="Pfam" id="PF00560">
    <property type="entry name" value="LRR_1"/>
    <property type="match status" value="1"/>
</dbReference>
<dbReference type="GO" id="GO:0005249">
    <property type="term" value="F:voltage-gated potassium channel activity"/>
    <property type="evidence" value="ECO:0007669"/>
    <property type="project" value="TreeGrafter"/>
</dbReference>
<comment type="caution">
    <text evidence="11">The sequence shown here is derived from an EMBL/GenBank/DDBJ whole genome shotgun (WGS) entry which is preliminary data.</text>
</comment>
<gene>
    <name evidence="11" type="ORF">L9F63_006737</name>
</gene>
<evidence type="ECO:0000313" key="12">
    <source>
        <dbReference type="Proteomes" id="UP001233999"/>
    </source>
</evidence>
<dbReference type="InterPro" id="IPR001611">
    <property type="entry name" value="Leu-rich_rpt"/>
</dbReference>
<keyword evidence="6" id="KW-1133">Transmembrane helix</keyword>
<keyword evidence="5" id="KW-0732">Signal</keyword>
<evidence type="ECO:0000256" key="10">
    <source>
        <dbReference type="ARBA" id="ARBA00023303"/>
    </source>
</evidence>
<keyword evidence="3" id="KW-1003">Cell membrane</keyword>
<reference evidence="11" key="1">
    <citation type="journal article" date="2023" name="IScience">
        <title>Live-bearing cockroach genome reveals convergent evolutionary mechanisms linked to viviparity in insects and beyond.</title>
        <authorList>
            <person name="Fouks B."/>
            <person name="Harrison M.C."/>
            <person name="Mikhailova A.A."/>
            <person name="Marchal E."/>
            <person name="English S."/>
            <person name="Carruthers M."/>
            <person name="Jennings E.C."/>
            <person name="Chiamaka E.L."/>
            <person name="Frigard R.A."/>
            <person name="Pippel M."/>
            <person name="Attardo G.M."/>
            <person name="Benoit J.B."/>
            <person name="Bornberg-Bauer E."/>
            <person name="Tobe S.S."/>
        </authorList>
    </citation>
    <scope>NUCLEOTIDE SEQUENCE</scope>
    <source>
        <strain evidence="11">Stay&amp;Tobe</strain>
    </source>
</reference>
<dbReference type="InterPro" id="IPR032675">
    <property type="entry name" value="LRR_dom_sf"/>
</dbReference>
<dbReference type="AlphaFoldDB" id="A0AAD7Z9H4"/>
<evidence type="ECO:0008006" key="13">
    <source>
        <dbReference type="Google" id="ProtNLM"/>
    </source>
</evidence>
<comment type="subcellular location">
    <subcellularLocation>
        <location evidence="1">Cell membrane</location>
        <topology evidence="1">Single-pass membrane protein</topology>
    </subcellularLocation>
</comment>
<proteinExistence type="predicted"/>
<evidence type="ECO:0000256" key="7">
    <source>
        <dbReference type="ARBA" id="ARBA00023065"/>
    </source>
</evidence>
<keyword evidence="10" id="KW-0407">Ion channel</keyword>
<keyword evidence="12" id="KW-1185">Reference proteome</keyword>
<dbReference type="Proteomes" id="UP001233999">
    <property type="component" value="Unassembled WGS sequence"/>
</dbReference>
<dbReference type="PRINTS" id="PR00019">
    <property type="entry name" value="LEURICHRPT"/>
</dbReference>
<evidence type="ECO:0000256" key="3">
    <source>
        <dbReference type="ARBA" id="ARBA00022475"/>
    </source>
</evidence>
<evidence type="ECO:0000256" key="5">
    <source>
        <dbReference type="ARBA" id="ARBA00022729"/>
    </source>
</evidence>
<accession>A0AAD7Z9H4</accession>
<dbReference type="PANTHER" id="PTHR46473:SF26">
    <property type="entry name" value="LRRNT DOMAIN-CONTAINING PROTEIN"/>
    <property type="match status" value="1"/>
</dbReference>
<dbReference type="EMBL" id="JASPKZ010009795">
    <property type="protein sequence ID" value="KAJ9576381.1"/>
    <property type="molecule type" value="Genomic_DNA"/>
</dbReference>
<keyword evidence="7" id="KW-0406">Ion transport</keyword>
<dbReference type="Gene3D" id="3.80.10.10">
    <property type="entry name" value="Ribonuclease Inhibitor"/>
    <property type="match status" value="1"/>
</dbReference>